<dbReference type="OrthoDB" id="9793869at2"/>
<evidence type="ECO:0000259" key="2">
    <source>
        <dbReference type="PROSITE" id="PS50943"/>
    </source>
</evidence>
<sequence>MTKHMPPHPGRYISDEMAHLNISLRTLARALDVSPSTIGRVVEGRTAVTPAMAVRLANVIGSTPEMWLRLQEAYSLAQAKQEIDLTRLTRLFTPVQHSHPA</sequence>
<dbReference type="Proteomes" id="UP000186268">
    <property type="component" value="Unassembled WGS sequence"/>
</dbReference>
<dbReference type="InterPro" id="IPR010982">
    <property type="entry name" value="Lambda_DNA-bd_dom_sf"/>
</dbReference>
<comment type="caution">
    <text evidence="3">The sequence shown here is derived from an EMBL/GenBank/DDBJ whole genome shotgun (WGS) entry which is preliminary data.</text>
</comment>
<dbReference type="NCBIfam" id="TIGR02607">
    <property type="entry name" value="antidote_HigA"/>
    <property type="match status" value="1"/>
</dbReference>
<evidence type="ECO:0000313" key="4">
    <source>
        <dbReference type="Proteomes" id="UP000186268"/>
    </source>
</evidence>
<dbReference type="AlphaFoldDB" id="A0A1Q5TMX9"/>
<dbReference type="PROSITE" id="PS50943">
    <property type="entry name" value="HTH_CROC1"/>
    <property type="match status" value="1"/>
</dbReference>
<dbReference type="GO" id="GO:0003677">
    <property type="term" value="F:DNA binding"/>
    <property type="evidence" value="ECO:0007669"/>
    <property type="project" value="UniProtKB-KW"/>
</dbReference>
<dbReference type="PANTHER" id="PTHR36924">
    <property type="entry name" value="ANTITOXIN HIGA-1"/>
    <property type="match status" value="1"/>
</dbReference>
<gene>
    <name evidence="3" type="ORF">Xedl_02860</name>
</gene>
<dbReference type="SMART" id="SM00530">
    <property type="entry name" value="HTH_XRE"/>
    <property type="match status" value="1"/>
</dbReference>
<reference evidence="3 4" key="1">
    <citation type="submission" date="2016-09" db="EMBL/GenBank/DDBJ databases">
        <title>Xenorhabdus thuongxuanensis sp. nov. and Xenorhabdus eapokensis sp. nov., isolated from Steinernema species.</title>
        <authorList>
            <person name="Kaempfer P."/>
            <person name="Tobias N.J."/>
            <person name="Phan Ke L."/>
            <person name="Bode H.B."/>
            <person name="Glaeser S.P."/>
        </authorList>
    </citation>
    <scope>NUCLEOTIDE SEQUENCE [LARGE SCALE GENOMIC DNA]</scope>
    <source>
        <strain evidence="3 4">DL20</strain>
    </source>
</reference>
<keyword evidence="1" id="KW-0238">DNA-binding</keyword>
<dbReference type="Pfam" id="PF01381">
    <property type="entry name" value="HTH_3"/>
    <property type="match status" value="1"/>
</dbReference>
<dbReference type="InterPro" id="IPR013430">
    <property type="entry name" value="Toxin_antidote_HigA"/>
</dbReference>
<evidence type="ECO:0000256" key="1">
    <source>
        <dbReference type="ARBA" id="ARBA00023125"/>
    </source>
</evidence>
<name>A0A1Q5TMX9_9GAMM</name>
<proteinExistence type="predicted"/>
<dbReference type="EMBL" id="MKGQ01000023">
    <property type="protein sequence ID" value="OKP01586.1"/>
    <property type="molecule type" value="Genomic_DNA"/>
</dbReference>
<dbReference type="Gene3D" id="1.10.260.40">
    <property type="entry name" value="lambda repressor-like DNA-binding domains"/>
    <property type="match status" value="1"/>
</dbReference>
<evidence type="ECO:0000313" key="3">
    <source>
        <dbReference type="EMBL" id="OKP01586.1"/>
    </source>
</evidence>
<accession>A0A1Q5TMX9</accession>
<dbReference type="InterPro" id="IPR001387">
    <property type="entry name" value="Cro/C1-type_HTH"/>
</dbReference>
<protein>
    <submittedName>
        <fullName evidence="3">Virulence-associated protein a</fullName>
    </submittedName>
</protein>
<dbReference type="PANTHER" id="PTHR36924:SF1">
    <property type="entry name" value="ANTITOXIN HIGA-1"/>
    <property type="match status" value="1"/>
</dbReference>
<organism evidence="3 4">
    <name type="scientific">Xenorhabdus eapokensis</name>
    <dbReference type="NCBI Taxonomy" id="1873482"/>
    <lineage>
        <taxon>Bacteria</taxon>
        <taxon>Pseudomonadati</taxon>
        <taxon>Pseudomonadota</taxon>
        <taxon>Gammaproteobacteria</taxon>
        <taxon>Enterobacterales</taxon>
        <taxon>Morganellaceae</taxon>
        <taxon>Xenorhabdus</taxon>
    </lineage>
</organism>
<dbReference type="CDD" id="cd00093">
    <property type="entry name" value="HTH_XRE"/>
    <property type="match status" value="1"/>
</dbReference>
<keyword evidence="4" id="KW-1185">Reference proteome</keyword>
<feature type="domain" description="HTH cro/C1-type" evidence="2">
    <location>
        <begin position="13"/>
        <end position="67"/>
    </location>
</feature>
<dbReference type="RefSeq" id="WP_074024484.1">
    <property type="nucleotide sequence ID" value="NZ_CAWNAG010000129.1"/>
</dbReference>
<dbReference type="STRING" id="1873482.Xedl_02860"/>
<dbReference type="SUPFAM" id="SSF47413">
    <property type="entry name" value="lambda repressor-like DNA-binding domains"/>
    <property type="match status" value="1"/>
</dbReference>